<dbReference type="GO" id="GO:0016705">
    <property type="term" value="F:oxidoreductase activity, acting on paired donors, with incorporation or reduction of molecular oxygen"/>
    <property type="evidence" value="ECO:0007669"/>
    <property type="project" value="InterPro"/>
</dbReference>
<dbReference type="InterPro" id="IPR017972">
    <property type="entry name" value="Cyt_P450_CS"/>
</dbReference>
<dbReference type="Gene3D" id="1.10.630.10">
    <property type="entry name" value="Cytochrome P450"/>
    <property type="match status" value="1"/>
</dbReference>
<dbReference type="Pfam" id="PF00067">
    <property type="entry name" value="p450"/>
    <property type="match status" value="1"/>
</dbReference>
<dbReference type="GO" id="GO:0016020">
    <property type="term" value="C:membrane"/>
    <property type="evidence" value="ECO:0007669"/>
    <property type="project" value="UniProtKB-SubCell"/>
</dbReference>
<dbReference type="InterPro" id="IPR036396">
    <property type="entry name" value="Cyt_P450_sf"/>
</dbReference>
<evidence type="ECO:0000313" key="10">
    <source>
        <dbReference type="EMBL" id="CAI9118472.1"/>
    </source>
</evidence>
<dbReference type="GO" id="GO:0004497">
    <property type="term" value="F:monooxygenase activity"/>
    <property type="evidence" value="ECO:0007669"/>
    <property type="project" value="UniProtKB-KW"/>
</dbReference>
<evidence type="ECO:0000256" key="8">
    <source>
        <dbReference type="RuleBase" id="RU000461"/>
    </source>
</evidence>
<comment type="similarity">
    <text evidence="8">Belongs to the cytochrome P450 family.</text>
</comment>
<dbReference type="GO" id="GO:0016125">
    <property type="term" value="P:sterol metabolic process"/>
    <property type="evidence" value="ECO:0007669"/>
    <property type="project" value="TreeGrafter"/>
</dbReference>
<dbReference type="GO" id="GO:0016132">
    <property type="term" value="P:brassinosteroid biosynthetic process"/>
    <property type="evidence" value="ECO:0007669"/>
    <property type="project" value="TreeGrafter"/>
</dbReference>
<keyword evidence="11" id="KW-1185">Reference proteome</keyword>
<dbReference type="PRINTS" id="PR00463">
    <property type="entry name" value="EP450I"/>
</dbReference>
<evidence type="ECO:0000256" key="7">
    <source>
        <dbReference type="PIRSR" id="PIRSR602401-1"/>
    </source>
</evidence>
<dbReference type="GO" id="GO:0005506">
    <property type="term" value="F:iron ion binding"/>
    <property type="evidence" value="ECO:0007669"/>
    <property type="project" value="InterPro"/>
</dbReference>
<gene>
    <name evidence="10" type="ORF">OLC1_LOCUS24334</name>
</gene>
<dbReference type="PROSITE" id="PS00086">
    <property type="entry name" value="CYTOCHROME_P450"/>
    <property type="match status" value="1"/>
</dbReference>
<evidence type="ECO:0000256" key="1">
    <source>
        <dbReference type="ARBA" id="ARBA00004167"/>
    </source>
</evidence>
<dbReference type="GO" id="GO:0010268">
    <property type="term" value="P:brassinosteroid homeostasis"/>
    <property type="evidence" value="ECO:0007669"/>
    <property type="project" value="TreeGrafter"/>
</dbReference>
<feature type="binding site" description="axial binding residue" evidence="7">
    <location>
        <position position="428"/>
    </location>
    <ligand>
        <name>heme</name>
        <dbReference type="ChEBI" id="CHEBI:30413"/>
    </ligand>
    <ligandPart>
        <name>Fe</name>
        <dbReference type="ChEBI" id="CHEBI:18248"/>
    </ligandPart>
</feature>
<comment type="cofactor">
    <cofactor evidence="7">
        <name>heme</name>
        <dbReference type="ChEBI" id="CHEBI:30413"/>
    </cofactor>
</comment>
<dbReference type="PRINTS" id="PR00385">
    <property type="entry name" value="P450"/>
</dbReference>
<evidence type="ECO:0000256" key="2">
    <source>
        <dbReference type="ARBA" id="ARBA00022692"/>
    </source>
</evidence>
<keyword evidence="9" id="KW-0472">Membrane</keyword>
<dbReference type="PANTHER" id="PTHR24286">
    <property type="entry name" value="CYTOCHROME P450 26"/>
    <property type="match status" value="1"/>
</dbReference>
<keyword evidence="3 7" id="KW-0479">Metal-binding</keyword>
<evidence type="ECO:0000256" key="4">
    <source>
        <dbReference type="ARBA" id="ARBA00022989"/>
    </source>
</evidence>
<reference evidence="10" key="1">
    <citation type="submission" date="2023-03" db="EMBL/GenBank/DDBJ databases">
        <authorList>
            <person name="Julca I."/>
        </authorList>
    </citation>
    <scope>NUCLEOTIDE SEQUENCE</scope>
</reference>
<feature type="transmembrane region" description="Helical" evidence="9">
    <location>
        <begin position="7"/>
        <end position="23"/>
    </location>
</feature>
<keyword evidence="7 8" id="KW-0349">Heme</keyword>
<comment type="subcellular location">
    <subcellularLocation>
        <location evidence="1">Membrane</location>
        <topology evidence="1">Single-pass membrane protein</topology>
    </subcellularLocation>
</comment>
<accession>A0AAV1EFY5</accession>
<evidence type="ECO:0000256" key="9">
    <source>
        <dbReference type="SAM" id="Phobius"/>
    </source>
</evidence>
<name>A0AAV1EFY5_OLDCO</name>
<keyword evidence="8" id="KW-0503">Monooxygenase</keyword>
<dbReference type="EMBL" id="OX459126">
    <property type="protein sequence ID" value="CAI9118472.1"/>
    <property type="molecule type" value="Genomic_DNA"/>
</dbReference>
<evidence type="ECO:0000313" key="11">
    <source>
        <dbReference type="Proteomes" id="UP001161247"/>
    </source>
</evidence>
<keyword evidence="5 8" id="KW-0560">Oxidoreductase</keyword>
<dbReference type="AlphaFoldDB" id="A0AAV1EFY5"/>
<keyword evidence="2 9" id="KW-0812">Transmembrane</keyword>
<keyword evidence="6 7" id="KW-0408">Iron</keyword>
<organism evidence="10 11">
    <name type="scientific">Oldenlandia corymbosa var. corymbosa</name>
    <dbReference type="NCBI Taxonomy" id="529605"/>
    <lineage>
        <taxon>Eukaryota</taxon>
        <taxon>Viridiplantae</taxon>
        <taxon>Streptophyta</taxon>
        <taxon>Embryophyta</taxon>
        <taxon>Tracheophyta</taxon>
        <taxon>Spermatophyta</taxon>
        <taxon>Magnoliopsida</taxon>
        <taxon>eudicotyledons</taxon>
        <taxon>Gunneridae</taxon>
        <taxon>Pentapetalae</taxon>
        <taxon>asterids</taxon>
        <taxon>lamiids</taxon>
        <taxon>Gentianales</taxon>
        <taxon>Rubiaceae</taxon>
        <taxon>Rubioideae</taxon>
        <taxon>Spermacoceae</taxon>
        <taxon>Hedyotis-Oldenlandia complex</taxon>
        <taxon>Oldenlandia</taxon>
    </lineage>
</organism>
<dbReference type="InterPro" id="IPR002401">
    <property type="entry name" value="Cyt_P450_E_grp-I"/>
</dbReference>
<evidence type="ECO:0000256" key="5">
    <source>
        <dbReference type="ARBA" id="ARBA00023002"/>
    </source>
</evidence>
<protein>
    <submittedName>
        <fullName evidence="10">OLC1v1020049C1</fullName>
    </submittedName>
</protein>
<dbReference type="GO" id="GO:0020037">
    <property type="term" value="F:heme binding"/>
    <property type="evidence" value="ECO:0007669"/>
    <property type="project" value="InterPro"/>
</dbReference>
<dbReference type="InterPro" id="IPR001128">
    <property type="entry name" value="Cyt_P450"/>
</dbReference>
<evidence type="ECO:0000256" key="3">
    <source>
        <dbReference type="ARBA" id="ARBA00022723"/>
    </source>
</evidence>
<dbReference type="PANTHER" id="PTHR24286:SF12">
    <property type="entry name" value="CYTOCHROME P450 FAMILY PROTEIN, EXPRESSED"/>
    <property type="match status" value="1"/>
</dbReference>
<evidence type="ECO:0000256" key="6">
    <source>
        <dbReference type="ARBA" id="ARBA00023004"/>
    </source>
</evidence>
<dbReference type="SUPFAM" id="SSF48264">
    <property type="entry name" value="Cytochrome P450"/>
    <property type="match status" value="1"/>
</dbReference>
<sequence length="482" mass="56232">MNLTVEMWFGLIPLVGLILWFWYDIWYGIPVAFRCISDGTKLPPGYMGIPFLGEMLNFLWYFKFLRRPDDFINSRKYKYGDAEMFRTHLLGKPSIIAYSPELNNMVFNSETLFGQNWPSIELIGQNSLIASEGPAHSRLKTFVAQAMNKPYALRQIALMVQPRIITALHTWAEKGRVVGYDEAKKLTLENIGKYFAHLEPGPKLDILDEFYAKFVKGVRANPIKFPGTTYYKALQDRKKALQIFKEELDRRKKNSSAANEKYDLMEGLIQFRDKDGTKLSDDEVVDNMLALVVGGFESSAISITWALYYLAKYPHVLEKVRNENMLSMKNRKEDMITYDDILELHYTNKVCGYDINTFFKKMHFQNLKRKRKQKRYKIPKGWRVLCWLRYNHVNPEYFEDPLTFNPDRWDNRPQPGTYLVFGGGKRFCAGNKLARIQVAIFLHYLVLGYRWDLINKDADFGFLPNPKPEDGVEIAISKLETE</sequence>
<dbReference type="Proteomes" id="UP001161247">
    <property type="component" value="Chromosome 9"/>
</dbReference>
<proteinExistence type="inferred from homology"/>
<keyword evidence="4 9" id="KW-1133">Transmembrane helix</keyword>